<dbReference type="Proteomes" id="UP000516018">
    <property type="component" value="Chromosome"/>
</dbReference>
<dbReference type="Pfam" id="PF13376">
    <property type="entry name" value="OmdA"/>
    <property type="match status" value="1"/>
</dbReference>
<dbReference type="EMBL" id="CP060820">
    <property type="protein sequence ID" value="QNP40479.1"/>
    <property type="molecule type" value="Genomic_DNA"/>
</dbReference>
<gene>
    <name evidence="1" type="ORF">H8B22_13560</name>
</gene>
<protein>
    <submittedName>
        <fullName evidence="1">YdeI/OmpD-associated family protein</fullName>
    </submittedName>
</protein>
<dbReference type="KEGG" id="lsx:H8B22_13560"/>
<organism evidence="1 2">
    <name type="scientific">Agrilutibacter terrestris</name>
    <dbReference type="NCBI Taxonomy" id="2865112"/>
    <lineage>
        <taxon>Bacteria</taxon>
        <taxon>Pseudomonadati</taxon>
        <taxon>Pseudomonadota</taxon>
        <taxon>Gammaproteobacteria</taxon>
        <taxon>Lysobacterales</taxon>
        <taxon>Lysobacteraceae</taxon>
        <taxon>Agrilutibacter</taxon>
    </lineage>
</organism>
<proteinExistence type="predicted"/>
<reference evidence="1 2" key="1">
    <citation type="submission" date="2020-08" db="EMBL/GenBank/DDBJ databases">
        <title>Lysobacter sp. II4 sp. nov., isolated from soil.</title>
        <authorList>
            <person name="Woo C.Y."/>
            <person name="Kim J."/>
        </authorList>
    </citation>
    <scope>NUCLEOTIDE SEQUENCE [LARGE SCALE GENOMIC DNA]</scope>
    <source>
        <strain evidence="1 2">II4</strain>
    </source>
</reference>
<accession>A0A7H0FWR3</accession>
<sequence length="194" mass="22091">MVATQVKEFPIKLFRTRAAWEKWLAAHGDAPGVWVQVAKKDSGETSVSQNEAIEGALCHGWIDGQKRAMDEAFYLLRFTPRRPRSVWSKINIAKVEQLIASGRMQPAGLREVEAAKRDGRWDAAYEGSSRMEVPQELADALATSERARGFFEQLDRTNRYAFCWRVHTAKKPETRRARAEKFVAMMARGEKIHA</sequence>
<dbReference type="RefSeq" id="WP_187711920.1">
    <property type="nucleotide sequence ID" value="NZ_CP060820.1"/>
</dbReference>
<name>A0A7H0FWR3_9GAMM</name>
<evidence type="ECO:0000313" key="1">
    <source>
        <dbReference type="EMBL" id="QNP40479.1"/>
    </source>
</evidence>
<dbReference type="AlphaFoldDB" id="A0A7H0FWR3"/>
<keyword evidence="2" id="KW-1185">Reference proteome</keyword>
<evidence type="ECO:0000313" key="2">
    <source>
        <dbReference type="Proteomes" id="UP000516018"/>
    </source>
</evidence>